<dbReference type="EMBL" id="SSBS01000001">
    <property type="protein sequence ID" value="THF35981.1"/>
    <property type="molecule type" value="Genomic_DNA"/>
</dbReference>
<gene>
    <name evidence="1" type="ORF">E5170_00640</name>
</gene>
<dbReference type="AlphaFoldDB" id="A0AAQ2DFF4"/>
<reference evidence="1 2" key="1">
    <citation type="submission" date="2019-04" db="EMBL/GenBank/DDBJ databases">
        <title>Draft genome sequence of Pseudomonas sp. M7D1 isolated from rhizosphere of plant the flowery desert.</title>
        <authorList>
            <person name="Poblete-Morales M."/>
            <person name="Plaza N."/>
            <person name="Corsini G."/>
            <person name="Silva E."/>
        </authorList>
    </citation>
    <scope>NUCLEOTIDE SEQUENCE [LARGE SCALE GENOMIC DNA]</scope>
    <source>
        <strain evidence="1 2">M7D1</strain>
    </source>
</reference>
<evidence type="ECO:0000313" key="2">
    <source>
        <dbReference type="Proteomes" id="UP000310574"/>
    </source>
</evidence>
<dbReference type="Proteomes" id="UP000310574">
    <property type="component" value="Unassembled WGS sequence"/>
</dbReference>
<sequence length="82" mass="8756">MGIAIKQTPALGGLDAPHHEQAHSYNWIEHKLKKQVGCQAAFASRLAPTEKQKQKIAAFGSSYTMTASSSAFDLDPPATSEG</sequence>
<comment type="caution">
    <text evidence="1">The sequence shown here is derived from an EMBL/GenBank/DDBJ whole genome shotgun (WGS) entry which is preliminary data.</text>
</comment>
<accession>A0AAQ2DFF4</accession>
<organism evidence="1 2">
    <name type="scientific">Pseudomonas atacamensis</name>
    <dbReference type="NCBI Taxonomy" id="2565368"/>
    <lineage>
        <taxon>Bacteria</taxon>
        <taxon>Pseudomonadati</taxon>
        <taxon>Pseudomonadota</taxon>
        <taxon>Gammaproteobacteria</taxon>
        <taxon>Pseudomonadales</taxon>
        <taxon>Pseudomonadaceae</taxon>
        <taxon>Pseudomonas</taxon>
    </lineage>
</organism>
<protein>
    <submittedName>
        <fullName evidence="1">Uncharacterized protein</fullName>
    </submittedName>
</protein>
<dbReference type="RefSeq" id="WP_136491942.1">
    <property type="nucleotide sequence ID" value="NZ_SSBS01000001.1"/>
</dbReference>
<name>A0AAQ2DFF4_9PSED</name>
<evidence type="ECO:0000313" key="1">
    <source>
        <dbReference type="EMBL" id="THF35981.1"/>
    </source>
</evidence>
<proteinExistence type="predicted"/>